<evidence type="ECO:0000313" key="2">
    <source>
        <dbReference type="Proteomes" id="UP001234178"/>
    </source>
</evidence>
<sequence>MFTSKAMFRLRFYSCTRTSAIEGGFIISIRWRRCRHDICVVNSAVVGAAPVLQCKGQSVVHNCENSKLAPSCVSL</sequence>
<keyword evidence="2" id="KW-1185">Reference proteome</keyword>
<accession>A0ABR0A777</accession>
<dbReference type="Proteomes" id="UP001234178">
    <property type="component" value="Unassembled WGS sequence"/>
</dbReference>
<reference evidence="1 2" key="1">
    <citation type="journal article" date="2023" name="Nucleic Acids Res.">
        <title>The hologenome of Daphnia magna reveals possible DNA methylation and microbiome-mediated evolution of the host genome.</title>
        <authorList>
            <person name="Chaturvedi A."/>
            <person name="Li X."/>
            <person name="Dhandapani V."/>
            <person name="Marshall H."/>
            <person name="Kissane S."/>
            <person name="Cuenca-Cambronero M."/>
            <person name="Asole G."/>
            <person name="Calvet F."/>
            <person name="Ruiz-Romero M."/>
            <person name="Marangio P."/>
            <person name="Guigo R."/>
            <person name="Rago D."/>
            <person name="Mirbahai L."/>
            <person name="Eastwood N."/>
            <person name="Colbourne J.K."/>
            <person name="Zhou J."/>
            <person name="Mallon E."/>
            <person name="Orsini L."/>
        </authorList>
    </citation>
    <scope>NUCLEOTIDE SEQUENCE [LARGE SCALE GENOMIC DNA]</scope>
    <source>
        <strain evidence="1">LRV0_1</strain>
    </source>
</reference>
<dbReference type="EMBL" id="JAOYFB010000036">
    <property type="protein sequence ID" value="KAK4020844.1"/>
    <property type="molecule type" value="Genomic_DNA"/>
</dbReference>
<evidence type="ECO:0008006" key="3">
    <source>
        <dbReference type="Google" id="ProtNLM"/>
    </source>
</evidence>
<name>A0ABR0A777_9CRUS</name>
<proteinExistence type="predicted"/>
<protein>
    <recommendedName>
        <fullName evidence="3">Secreted protein</fullName>
    </recommendedName>
</protein>
<comment type="caution">
    <text evidence="1">The sequence shown here is derived from an EMBL/GenBank/DDBJ whole genome shotgun (WGS) entry which is preliminary data.</text>
</comment>
<evidence type="ECO:0000313" key="1">
    <source>
        <dbReference type="EMBL" id="KAK4020844.1"/>
    </source>
</evidence>
<gene>
    <name evidence="1" type="ORF">OUZ56_002789</name>
</gene>
<organism evidence="1 2">
    <name type="scientific">Daphnia magna</name>
    <dbReference type="NCBI Taxonomy" id="35525"/>
    <lineage>
        <taxon>Eukaryota</taxon>
        <taxon>Metazoa</taxon>
        <taxon>Ecdysozoa</taxon>
        <taxon>Arthropoda</taxon>
        <taxon>Crustacea</taxon>
        <taxon>Branchiopoda</taxon>
        <taxon>Diplostraca</taxon>
        <taxon>Cladocera</taxon>
        <taxon>Anomopoda</taxon>
        <taxon>Daphniidae</taxon>
        <taxon>Daphnia</taxon>
    </lineage>
</organism>